<sequence length="116" mass="13232">MEGQIERVRKHLKERRMATHLNRMIGKDEETPHFHFPSSKVAVMPPKSSAASNKKSRATVSPSNNKHILPLPYRISDEANMMWYNAKLRNGPVVECTLYALLESQVGVLENFRVMG</sequence>
<organism evidence="1 2">
    <name type="scientific">Catharanthus roseus</name>
    <name type="common">Madagascar periwinkle</name>
    <name type="synonym">Vinca rosea</name>
    <dbReference type="NCBI Taxonomy" id="4058"/>
    <lineage>
        <taxon>Eukaryota</taxon>
        <taxon>Viridiplantae</taxon>
        <taxon>Streptophyta</taxon>
        <taxon>Embryophyta</taxon>
        <taxon>Tracheophyta</taxon>
        <taxon>Spermatophyta</taxon>
        <taxon>Magnoliopsida</taxon>
        <taxon>eudicotyledons</taxon>
        <taxon>Gunneridae</taxon>
        <taxon>Pentapetalae</taxon>
        <taxon>asterids</taxon>
        <taxon>lamiids</taxon>
        <taxon>Gentianales</taxon>
        <taxon>Apocynaceae</taxon>
        <taxon>Rauvolfioideae</taxon>
        <taxon>Vinceae</taxon>
        <taxon>Catharanthinae</taxon>
        <taxon>Catharanthus</taxon>
    </lineage>
</organism>
<evidence type="ECO:0000313" key="1">
    <source>
        <dbReference type="EMBL" id="KAI5663848.1"/>
    </source>
</evidence>
<comment type="caution">
    <text evidence="1">The sequence shown here is derived from an EMBL/GenBank/DDBJ whole genome shotgun (WGS) entry which is preliminary data.</text>
</comment>
<proteinExistence type="predicted"/>
<dbReference type="Proteomes" id="UP001060085">
    <property type="component" value="Linkage Group LG05"/>
</dbReference>
<reference evidence="2" key="1">
    <citation type="journal article" date="2023" name="Nat. Plants">
        <title>Single-cell RNA sequencing provides a high-resolution roadmap for understanding the multicellular compartmentation of specialized metabolism.</title>
        <authorList>
            <person name="Sun S."/>
            <person name="Shen X."/>
            <person name="Li Y."/>
            <person name="Li Y."/>
            <person name="Wang S."/>
            <person name="Li R."/>
            <person name="Zhang H."/>
            <person name="Shen G."/>
            <person name="Guo B."/>
            <person name="Wei J."/>
            <person name="Xu J."/>
            <person name="St-Pierre B."/>
            <person name="Chen S."/>
            <person name="Sun C."/>
        </authorList>
    </citation>
    <scope>NUCLEOTIDE SEQUENCE [LARGE SCALE GENOMIC DNA]</scope>
</reference>
<keyword evidence="2" id="KW-1185">Reference proteome</keyword>
<accession>A0ACC0AWL1</accession>
<gene>
    <name evidence="1" type="ORF">M9H77_23171</name>
</gene>
<evidence type="ECO:0000313" key="2">
    <source>
        <dbReference type="Proteomes" id="UP001060085"/>
    </source>
</evidence>
<dbReference type="EMBL" id="CM044705">
    <property type="protein sequence ID" value="KAI5663848.1"/>
    <property type="molecule type" value="Genomic_DNA"/>
</dbReference>
<name>A0ACC0AWL1_CATRO</name>
<protein>
    <submittedName>
        <fullName evidence="1">Uncharacterized protein</fullName>
    </submittedName>
</protein>